<keyword evidence="3" id="KW-1185">Reference proteome</keyword>
<name>A0ABT5WVB4_9SPHN</name>
<gene>
    <name evidence="2" type="ORF">PYV00_19295</name>
</gene>
<evidence type="ECO:0000313" key="3">
    <source>
        <dbReference type="Proteomes" id="UP001216253"/>
    </source>
</evidence>
<protein>
    <submittedName>
        <fullName evidence="2">Uncharacterized protein</fullName>
    </submittedName>
</protein>
<evidence type="ECO:0000313" key="2">
    <source>
        <dbReference type="EMBL" id="MDE8653840.1"/>
    </source>
</evidence>
<keyword evidence="1" id="KW-1133">Transmembrane helix</keyword>
<sequence length="78" mass="8062">MANHSIEINKKMAGVVGICTAIAFGYLDHQYAPFGNPFMTGMISGLVAWGIGYSDVKAGSGIMLIDALVFGAGLLGNP</sequence>
<evidence type="ECO:0000256" key="1">
    <source>
        <dbReference type="SAM" id="Phobius"/>
    </source>
</evidence>
<accession>A0ABT5WVB4</accession>
<organism evidence="2 3">
    <name type="scientific">Novosphingobium album</name>
    <name type="common">ex Liu et al. 2023</name>
    <dbReference type="NCBI Taxonomy" id="3031130"/>
    <lineage>
        <taxon>Bacteria</taxon>
        <taxon>Pseudomonadati</taxon>
        <taxon>Pseudomonadota</taxon>
        <taxon>Alphaproteobacteria</taxon>
        <taxon>Sphingomonadales</taxon>
        <taxon>Sphingomonadaceae</taxon>
        <taxon>Novosphingobium</taxon>
    </lineage>
</organism>
<feature type="transmembrane region" description="Helical" evidence="1">
    <location>
        <begin position="12"/>
        <end position="28"/>
    </location>
</feature>
<dbReference type="Proteomes" id="UP001216253">
    <property type="component" value="Unassembled WGS sequence"/>
</dbReference>
<keyword evidence="1" id="KW-0472">Membrane</keyword>
<dbReference type="EMBL" id="JARESE010000065">
    <property type="protein sequence ID" value="MDE8653840.1"/>
    <property type="molecule type" value="Genomic_DNA"/>
</dbReference>
<proteinExistence type="predicted"/>
<comment type="caution">
    <text evidence="2">The sequence shown here is derived from an EMBL/GenBank/DDBJ whole genome shotgun (WGS) entry which is preliminary data.</text>
</comment>
<keyword evidence="1" id="KW-0812">Transmembrane</keyword>
<dbReference type="RefSeq" id="WP_275229965.1">
    <property type="nucleotide sequence ID" value="NZ_JARESE010000065.1"/>
</dbReference>
<reference evidence="2 3" key="1">
    <citation type="submission" date="2023-03" db="EMBL/GenBank/DDBJ databases">
        <title>NovoSphingobium album sp. nov. isolated from polycyclic aromatic hydrocarbons- and heavy-metal polluted soil.</title>
        <authorList>
            <person name="Liu Z."/>
            <person name="Wang K."/>
        </authorList>
    </citation>
    <scope>NUCLEOTIDE SEQUENCE [LARGE SCALE GENOMIC DNA]</scope>
    <source>
        <strain evidence="2 3">H3SJ31-1</strain>
    </source>
</reference>